<reference evidence="1 2" key="1">
    <citation type="submission" date="2015-04" db="EMBL/GenBank/DDBJ databases">
        <authorList>
            <person name="Syromyatnikov M.Y."/>
            <person name="Popov V.N."/>
        </authorList>
    </citation>
    <scope>NUCLEOTIDE SEQUENCE [LARGE SCALE GENOMIC DNA]</scope>
</reference>
<accession>A0A1J1I7P4</accession>
<name>A0A1J1I7P4_9DIPT</name>
<dbReference type="Proteomes" id="UP000183832">
    <property type="component" value="Unassembled WGS sequence"/>
</dbReference>
<dbReference type="AlphaFoldDB" id="A0A1J1I7P4"/>
<dbReference type="EMBL" id="CVRI01000043">
    <property type="protein sequence ID" value="CRK96309.1"/>
    <property type="molecule type" value="Genomic_DNA"/>
</dbReference>
<evidence type="ECO:0000313" key="1">
    <source>
        <dbReference type="EMBL" id="CRK96309.1"/>
    </source>
</evidence>
<evidence type="ECO:0000313" key="2">
    <source>
        <dbReference type="Proteomes" id="UP000183832"/>
    </source>
</evidence>
<sequence>MKLLRVSNSDSHQQKTDKSTLIKLIKKLMAKWRRKMSENVLYFGMIFIPPSLCKSKATITRAPHLKRLFAAYSLNVIINQDTIKERKVAENSICYTKMLNSAFSFPH</sequence>
<protein>
    <submittedName>
        <fullName evidence="1">CLUMA_CG009728, isoform A</fullName>
    </submittedName>
</protein>
<proteinExistence type="predicted"/>
<organism evidence="1 2">
    <name type="scientific">Clunio marinus</name>
    <dbReference type="NCBI Taxonomy" id="568069"/>
    <lineage>
        <taxon>Eukaryota</taxon>
        <taxon>Metazoa</taxon>
        <taxon>Ecdysozoa</taxon>
        <taxon>Arthropoda</taxon>
        <taxon>Hexapoda</taxon>
        <taxon>Insecta</taxon>
        <taxon>Pterygota</taxon>
        <taxon>Neoptera</taxon>
        <taxon>Endopterygota</taxon>
        <taxon>Diptera</taxon>
        <taxon>Nematocera</taxon>
        <taxon>Chironomoidea</taxon>
        <taxon>Chironomidae</taxon>
        <taxon>Clunio</taxon>
    </lineage>
</organism>
<gene>
    <name evidence="1" type="ORF">CLUMA_CG009728</name>
</gene>
<keyword evidence="2" id="KW-1185">Reference proteome</keyword>